<dbReference type="Gramene" id="KRH75072">
    <property type="protein sequence ID" value="KRH75072"/>
    <property type="gene ID" value="GLYMA_01G060800"/>
</dbReference>
<accession>A0A0R0L752</accession>
<sequence length="154" mass="17074">MSPMTATILLIWFVSQASSGMPQRLTQVIMYLVRNFGFHFSKEWNGVAPPSFSSSIICCALSSVRPSSKTISSPIYFGDTSAPISQCKSSSTLSNITRFFSLPTQASLSHLFPVFGMSRYTDDHDPSRLWFSLPAVLVELELLLFLVTTSTYDP</sequence>
<dbReference type="Proteomes" id="UP000008827">
    <property type="component" value="Chromosome 1"/>
</dbReference>
<reference evidence="3" key="2">
    <citation type="submission" date="2018-02" db="UniProtKB">
        <authorList>
            <consortium name="EnsemblPlants"/>
        </authorList>
    </citation>
    <scope>IDENTIFICATION</scope>
    <source>
        <strain evidence="3">Williams 82</strain>
    </source>
</reference>
<evidence type="ECO:0000313" key="2">
    <source>
        <dbReference type="EMBL" id="KRH75072.1"/>
    </source>
</evidence>
<name>A0A0R0L752_SOYBN</name>
<evidence type="ECO:0000256" key="1">
    <source>
        <dbReference type="SAM" id="SignalP"/>
    </source>
</evidence>
<gene>
    <name evidence="2" type="ORF">GLYMA_01G060800</name>
</gene>
<keyword evidence="1" id="KW-0732">Signal</keyword>
<feature type="signal peptide" evidence="1">
    <location>
        <begin position="1"/>
        <end position="19"/>
    </location>
</feature>
<evidence type="ECO:0008006" key="5">
    <source>
        <dbReference type="Google" id="ProtNLM"/>
    </source>
</evidence>
<dbReference type="InParanoid" id="A0A0R0L752"/>
<feature type="chain" id="PRO_5014522354" description="Secreted protein" evidence="1">
    <location>
        <begin position="20"/>
        <end position="154"/>
    </location>
</feature>
<evidence type="ECO:0000313" key="3">
    <source>
        <dbReference type="EnsemblPlants" id="KRH75072"/>
    </source>
</evidence>
<evidence type="ECO:0000313" key="4">
    <source>
        <dbReference type="Proteomes" id="UP000008827"/>
    </source>
</evidence>
<proteinExistence type="predicted"/>
<reference evidence="2" key="3">
    <citation type="submission" date="2018-07" db="EMBL/GenBank/DDBJ databases">
        <title>WGS assembly of Glycine max.</title>
        <authorList>
            <person name="Schmutz J."/>
            <person name="Cannon S."/>
            <person name="Schlueter J."/>
            <person name="Ma J."/>
            <person name="Mitros T."/>
            <person name="Nelson W."/>
            <person name="Hyten D."/>
            <person name="Song Q."/>
            <person name="Thelen J."/>
            <person name="Cheng J."/>
            <person name="Xu D."/>
            <person name="Hellsten U."/>
            <person name="May G."/>
            <person name="Yu Y."/>
            <person name="Sakurai T."/>
            <person name="Umezawa T."/>
            <person name="Bhattacharyya M."/>
            <person name="Sandhu D."/>
            <person name="Valliyodan B."/>
            <person name="Lindquist E."/>
            <person name="Peto M."/>
            <person name="Grant D."/>
            <person name="Shu S."/>
            <person name="Goodstein D."/>
            <person name="Barry K."/>
            <person name="Futrell-Griggs M."/>
            <person name="Abernathy B."/>
            <person name="Du J."/>
            <person name="Tian Z."/>
            <person name="Zhu L."/>
            <person name="Gill N."/>
            <person name="Joshi T."/>
            <person name="Libault M."/>
            <person name="Sethuraman A."/>
            <person name="Zhang X."/>
            <person name="Shinozaki K."/>
            <person name="Nguyen H."/>
            <person name="Wing R."/>
            <person name="Cregan P."/>
            <person name="Specht J."/>
            <person name="Grimwood J."/>
            <person name="Rokhsar D."/>
            <person name="Stacey G."/>
            <person name="Shoemaker R."/>
            <person name="Jackson S."/>
        </authorList>
    </citation>
    <scope>NUCLEOTIDE SEQUENCE</scope>
    <source>
        <tissue evidence="2">Callus</tissue>
    </source>
</reference>
<dbReference type="EMBL" id="CM000834">
    <property type="protein sequence ID" value="KRH75072.1"/>
    <property type="molecule type" value="Genomic_DNA"/>
</dbReference>
<organism evidence="2">
    <name type="scientific">Glycine max</name>
    <name type="common">Soybean</name>
    <name type="synonym">Glycine hispida</name>
    <dbReference type="NCBI Taxonomy" id="3847"/>
    <lineage>
        <taxon>Eukaryota</taxon>
        <taxon>Viridiplantae</taxon>
        <taxon>Streptophyta</taxon>
        <taxon>Embryophyta</taxon>
        <taxon>Tracheophyta</taxon>
        <taxon>Spermatophyta</taxon>
        <taxon>Magnoliopsida</taxon>
        <taxon>eudicotyledons</taxon>
        <taxon>Gunneridae</taxon>
        <taxon>Pentapetalae</taxon>
        <taxon>rosids</taxon>
        <taxon>fabids</taxon>
        <taxon>Fabales</taxon>
        <taxon>Fabaceae</taxon>
        <taxon>Papilionoideae</taxon>
        <taxon>50 kb inversion clade</taxon>
        <taxon>NPAAA clade</taxon>
        <taxon>indigoferoid/millettioid clade</taxon>
        <taxon>Phaseoleae</taxon>
        <taxon>Glycine</taxon>
        <taxon>Glycine subgen. Soja</taxon>
    </lineage>
</organism>
<dbReference type="EnsemblPlants" id="KRH75072">
    <property type="protein sequence ID" value="KRH75072"/>
    <property type="gene ID" value="GLYMA_01G060800"/>
</dbReference>
<dbReference type="AlphaFoldDB" id="A0A0R0L752"/>
<keyword evidence="4" id="KW-1185">Reference proteome</keyword>
<protein>
    <recommendedName>
        <fullName evidence="5">Secreted protein</fullName>
    </recommendedName>
</protein>
<reference evidence="2 3" key="1">
    <citation type="journal article" date="2010" name="Nature">
        <title>Genome sequence of the palaeopolyploid soybean.</title>
        <authorList>
            <person name="Schmutz J."/>
            <person name="Cannon S.B."/>
            <person name="Schlueter J."/>
            <person name="Ma J."/>
            <person name="Mitros T."/>
            <person name="Nelson W."/>
            <person name="Hyten D.L."/>
            <person name="Song Q."/>
            <person name="Thelen J.J."/>
            <person name="Cheng J."/>
            <person name="Xu D."/>
            <person name="Hellsten U."/>
            <person name="May G.D."/>
            <person name="Yu Y."/>
            <person name="Sakurai T."/>
            <person name="Umezawa T."/>
            <person name="Bhattacharyya M.K."/>
            <person name="Sandhu D."/>
            <person name="Valliyodan B."/>
            <person name="Lindquist E."/>
            <person name="Peto M."/>
            <person name="Grant D."/>
            <person name="Shu S."/>
            <person name="Goodstein D."/>
            <person name="Barry K."/>
            <person name="Futrell-Griggs M."/>
            <person name="Abernathy B."/>
            <person name="Du J."/>
            <person name="Tian Z."/>
            <person name="Zhu L."/>
            <person name="Gill N."/>
            <person name="Joshi T."/>
            <person name="Libault M."/>
            <person name="Sethuraman A."/>
            <person name="Zhang X.-C."/>
            <person name="Shinozaki K."/>
            <person name="Nguyen H.T."/>
            <person name="Wing R.A."/>
            <person name="Cregan P."/>
            <person name="Specht J."/>
            <person name="Grimwood J."/>
            <person name="Rokhsar D."/>
            <person name="Stacey G."/>
            <person name="Shoemaker R.C."/>
            <person name="Jackson S.A."/>
        </authorList>
    </citation>
    <scope>NUCLEOTIDE SEQUENCE [LARGE SCALE GENOMIC DNA]</scope>
    <source>
        <strain evidence="3">cv. Williams 82</strain>
        <tissue evidence="2">Callus</tissue>
    </source>
</reference>